<evidence type="ECO:0000256" key="8">
    <source>
        <dbReference type="ARBA" id="ARBA00047308"/>
    </source>
</evidence>
<dbReference type="InterPro" id="IPR023214">
    <property type="entry name" value="HAD_sf"/>
</dbReference>
<evidence type="ECO:0000256" key="2">
    <source>
        <dbReference type="ARBA" id="ARBA00006024"/>
    </source>
</evidence>
<dbReference type="InterPro" id="IPR018303">
    <property type="entry name" value="ATPase_P-typ_P_site"/>
</dbReference>
<evidence type="ECO:0000256" key="1">
    <source>
        <dbReference type="ARBA" id="ARBA00004370"/>
    </source>
</evidence>
<reference evidence="9 10" key="1">
    <citation type="submission" date="2021-04" db="EMBL/GenBank/DDBJ databases">
        <title>Genomics, taxonomy and metabolism of representatives of sulfur bacteria of the genus Thiothrix: Thiothrix fructosivorans QT, Thiothrix unzii A1T and three new species, Thiothrix subterranea sp. nov., Thiothrix litoralis sp. nov. and 'Candidatus Thiothrix anitrata' sp. nov.</title>
        <authorList>
            <person name="Ravin N.V."/>
            <person name="Smolyakov D."/>
            <person name="Rudenko T.S."/>
            <person name="Mardanov A.V."/>
            <person name="Beletsky A.V."/>
            <person name="Markov N.D."/>
            <person name="Fomenkov A.I."/>
            <person name="Roberts R.J."/>
            <person name="Karnachuk O.V."/>
            <person name="Novikov A."/>
            <person name="Grabovich M.Y."/>
        </authorList>
    </citation>
    <scope>NUCLEOTIDE SEQUENCE [LARGE SCALE GENOMIC DNA]</scope>
    <source>
        <strain evidence="9 10">A52</strain>
    </source>
</reference>
<sequence>MDYSCALKLGTPMAFKSGLYRAATHGVLMRGGSAIEHLAEVDTIVFDKTGTLTHSELVVTDVVVLDKSHLDEDALLALVASIEEHASHPLAQAVVDAAKERDLQHITHGEIDYLVAHGLTTDVDGKRVVIGSRHFLEEHHNILFAKHETAIDRLQDEGKTLLYVGAAAQGRKVAKPIGIVALRDTLRADAVYAINRLRSLGITQAIMITGDKRSKAEALAAELGLDAVHAEVAPEEKAAIIQQLQAQGRKVAFVGDGINDGPALSVAEVGIAMPRGADIARATADIVLMDDRLAAVADARELAGRTMKLIRSNFNIAVGVNTAVLAGAVLGKLSPVMSAVLHNGTTIGVLLRSLVGVDIDGLADNKQAKRR</sequence>
<evidence type="ECO:0000256" key="3">
    <source>
        <dbReference type="ARBA" id="ARBA00022692"/>
    </source>
</evidence>
<evidence type="ECO:0000256" key="4">
    <source>
        <dbReference type="ARBA" id="ARBA00022967"/>
    </source>
</evidence>
<dbReference type="InterPro" id="IPR051014">
    <property type="entry name" value="Cation_Transport_ATPase_IB"/>
</dbReference>
<dbReference type="InterPro" id="IPR001757">
    <property type="entry name" value="P_typ_ATPase"/>
</dbReference>
<accession>A0ABX7X1N3</accession>
<gene>
    <name evidence="9" type="ORF">J8380_13615</name>
</gene>
<comment type="catalytic activity">
    <reaction evidence="8">
        <text>Zn(2+)(in) + ATP + H2O = Zn(2+)(out) + ADP + phosphate + H(+)</text>
        <dbReference type="Rhea" id="RHEA:20621"/>
        <dbReference type="ChEBI" id="CHEBI:15377"/>
        <dbReference type="ChEBI" id="CHEBI:15378"/>
        <dbReference type="ChEBI" id="CHEBI:29105"/>
        <dbReference type="ChEBI" id="CHEBI:30616"/>
        <dbReference type="ChEBI" id="CHEBI:43474"/>
        <dbReference type="ChEBI" id="CHEBI:456216"/>
        <dbReference type="EC" id="7.2.2.12"/>
    </reaction>
</comment>
<dbReference type="PRINTS" id="PR00119">
    <property type="entry name" value="CATATPASE"/>
</dbReference>
<dbReference type="InterPro" id="IPR044492">
    <property type="entry name" value="P_typ_ATPase_HD_dom"/>
</dbReference>
<comment type="similarity">
    <text evidence="2">Belongs to the cation transport ATPase (P-type) (TC 3.A.3) family. Type IB subfamily.</text>
</comment>
<name>A0ABX7X1N3_9GAMM</name>
<dbReference type="Gene3D" id="3.40.50.1000">
    <property type="entry name" value="HAD superfamily/HAD-like"/>
    <property type="match status" value="1"/>
</dbReference>
<evidence type="ECO:0000313" key="9">
    <source>
        <dbReference type="EMBL" id="QTR49287.1"/>
    </source>
</evidence>
<dbReference type="Proteomes" id="UP000672027">
    <property type="component" value="Chromosome"/>
</dbReference>
<evidence type="ECO:0000256" key="6">
    <source>
        <dbReference type="ARBA" id="ARBA00023136"/>
    </source>
</evidence>
<dbReference type="SFLD" id="SFLDF00027">
    <property type="entry name" value="p-type_atpase"/>
    <property type="match status" value="1"/>
</dbReference>
<evidence type="ECO:0000256" key="5">
    <source>
        <dbReference type="ARBA" id="ARBA00022989"/>
    </source>
</evidence>
<dbReference type="InterPro" id="IPR036412">
    <property type="entry name" value="HAD-like_sf"/>
</dbReference>
<evidence type="ECO:0000313" key="10">
    <source>
        <dbReference type="Proteomes" id="UP000672027"/>
    </source>
</evidence>
<organism evidence="9 10">
    <name type="scientific">Candidatus Thiothrix anitrata</name>
    <dbReference type="NCBI Taxonomy" id="2823902"/>
    <lineage>
        <taxon>Bacteria</taxon>
        <taxon>Pseudomonadati</taxon>
        <taxon>Pseudomonadota</taxon>
        <taxon>Gammaproteobacteria</taxon>
        <taxon>Thiotrichales</taxon>
        <taxon>Thiotrichaceae</taxon>
        <taxon>Thiothrix</taxon>
    </lineage>
</organism>
<keyword evidence="6" id="KW-0472">Membrane</keyword>
<keyword evidence="10" id="KW-1185">Reference proteome</keyword>
<protein>
    <recommendedName>
        <fullName evidence="7">P-type Zn(2+) transporter</fullName>
        <ecNumber evidence="7">7.2.2.12</ecNumber>
    </recommendedName>
</protein>
<dbReference type="PROSITE" id="PS00154">
    <property type="entry name" value="ATPASE_E1_E2"/>
    <property type="match status" value="1"/>
</dbReference>
<dbReference type="NCBIfam" id="TIGR01494">
    <property type="entry name" value="ATPase_P-type"/>
    <property type="match status" value="1"/>
</dbReference>
<dbReference type="SUPFAM" id="SSF56784">
    <property type="entry name" value="HAD-like"/>
    <property type="match status" value="1"/>
</dbReference>
<proteinExistence type="inferred from homology"/>
<dbReference type="EMBL" id="CP072800">
    <property type="protein sequence ID" value="QTR49287.1"/>
    <property type="molecule type" value="Genomic_DNA"/>
</dbReference>
<dbReference type="PROSITE" id="PS01229">
    <property type="entry name" value="COF_2"/>
    <property type="match status" value="1"/>
</dbReference>
<dbReference type="SFLD" id="SFLDS00003">
    <property type="entry name" value="Haloacid_Dehalogenase"/>
    <property type="match status" value="1"/>
</dbReference>
<keyword evidence="4" id="KW-1278">Translocase</keyword>
<dbReference type="Gene3D" id="3.40.1110.10">
    <property type="entry name" value="Calcium-transporting ATPase, cytoplasmic domain N"/>
    <property type="match status" value="1"/>
</dbReference>
<dbReference type="EC" id="7.2.2.12" evidence="7"/>
<dbReference type="PANTHER" id="PTHR48085:SF5">
    <property type="entry name" value="CADMIUM_ZINC-TRANSPORTING ATPASE HMA4-RELATED"/>
    <property type="match status" value="1"/>
</dbReference>
<dbReference type="InterPro" id="IPR023299">
    <property type="entry name" value="ATPase_P-typ_cyto_dom_N"/>
</dbReference>
<dbReference type="SFLD" id="SFLDG00002">
    <property type="entry name" value="C1.7:_P-type_atpase_like"/>
    <property type="match status" value="1"/>
</dbReference>
<comment type="subcellular location">
    <subcellularLocation>
        <location evidence="1">Membrane</location>
    </subcellularLocation>
</comment>
<dbReference type="PANTHER" id="PTHR48085">
    <property type="entry name" value="CADMIUM/ZINC-TRANSPORTING ATPASE HMA2-RELATED"/>
    <property type="match status" value="1"/>
</dbReference>
<dbReference type="Pfam" id="PF00702">
    <property type="entry name" value="Hydrolase"/>
    <property type="match status" value="1"/>
</dbReference>
<keyword evidence="3" id="KW-0812">Transmembrane</keyword>
<evidence type="ECO:0000256" key="7">
    <source>
        <dbReference type="ARBA" id="ARBA00039097"/>
    </source>
</evidence>
<keyword evidence="5" id="KW-1133">Transmembrane helix</keyword>